<dbReference type="InterPro" id="IPR054767">
    <property type="entry name" value="Cas10-Cmr2_palm2"/>
</dbReference>
<protein>
    <submittedName>
        <fullName evidence="4">CRISPR-associated protein Cmr2</fullName>
    </submittedName>
</protein>
<dbReference type="Pfam" id="PF22335">
    <property type="entry name" value="Cas10-Cmr2_palm2"/>
    <property type="match status" value="1"/>
</dbReference>
<name>A0A928Z8T8_9CYAN</name>
<evidence type="ECO:0000313" key="5">
    <source>
        <dbReference type="Proteomes" id="UP000621799"/>
    </source>
</evidence>
<comment type="caution">
    <text evidence="4">The sequence shown here is derived from an EMBL/GenBank/DDBJ whole genome shotgun (WGS) entry which is preliminary data.</text>
</comment>
<evidence type="ECO:0000313" key="4">
    <source>
        <dbReference type="EMBL" id="MBE9041018.1"/>
    </source>
</evidence>
<dbReference type="RefSeq" id="WP_264321249.1">
    <property type="nucleotide sequence ID" value="NZ_JADEXN010000141.1"/>
</dbReference>
<dbReference type="InterPro" id="IPR024615">
    <property type="entry name" value="CRISPR-assoc_Cmr2_N"/>
</dbReference>
<dbReference type="EMBL" id="JADEXN010000141">
    <property type="protein sequence ID" value="MBE9041018.1"/>
    <property type="molecule type" value="Genomic_DNA"/>
</dbReference>
<dbReference type="AlphaFoldDB" id="A0A928Z8T8"/>
<evidence type="ECO:0000256" key="1">
    <source>
        <dbReference type="ARBA" id="ARBA00022741"/>
    </source>
</evidence>
<evidence type="ECO:0000259" key="3">
    <source>
        <dbReference type="PROSITE" id="PS50887"/>
    </source>
</evidence>
<keyword evidence="5" id="KW-1185">Reference proteome</keyword>
<dbReference type="GO" id="GO:0000166">
    <property type="term" value="F:nucleotide binding"/>
    <property type="evidence" value="ECO:0007669"/>
    <property type="project" value="UniProtKB-KW"/>
</dbReference>
<keyword evidence="1" id="KW-0547">Nucleotide-binding</keyword>
<organism evidence="4 5">
    <name type="scientific">Zarconia navalis LEGE 11467</name>
    <dbReference type="NCBI Taxonomy" id="1828826"/>
    <lineage>
        <taxon>Bacteria</taxon>
        <taxon>Bacillati</taxon>
        <taxon>Cyanobacteriota</taxon>
        <taxon>Cyanophyceae</taxon>
        <taxon>Oscillatoriophycideae</taxon>
        <taxon>Oscillatoriales</taxon>
        <taxon>Oscillatoriales incertae sedis</taxon>
        <taxon>Zarconia</taxon>
        <taxon>Zarconia navalis</taxon>
    </lineage>
</organism>
<dbReference type="Gene3D" id="3.30.70.270">
    <property type="match status" value="1"/>
</dbReference>
<evidence type="ECO:0000256" key="2">
    <source>
        <dbReference type="ARBA" id="ARBA00023118"/>
    </source>
</evidence>
<feature type="domain" description="GGDEF" evidence="3">
    <location>
        <begin position="296"/>
        <end position="449"/>
    </location>
</feature>
<dbReference type="PROSITE" id="PS50887">
    <property type="entry name" value="GGDEF"/>
    <property type="match status" value="1"/>
</dbReference>
<dbReference type="InterPro" id="IPR038242">
    <property type="entry name" value="Cmr2_N"/>
</dbReference>
<keyword evidence="2" id="KW-0051">Antiviral defense</keyword>
<dbReference type="InterPro" id="IPR043128">
    <property type="entry name" value="Rev_trsase/Diguanyl_cyclase"/>
</dbReference>
<sequence>MAHYTFITFAPIQSFIEKSRKLRDLYGASLILSYLSQKLIEAVEEKGGTVISPGLSNIKEGMPNRILLTGDFSEEDAKQALKDAWSDVLDVCQAWLEEQVKEFRENQNKPNYNYTWESEWDKWKGKTWEVFWGTGDSPEAARKDLENRKLARQWTAINWIGESSSLSGADAISYPRMAGEGINFIDGNYKKIPTINLEEVKEFYQDLFVVLNLSKSQWKYYSPDTEIEGKFIGEKEFLSIPELVKRLITVDREDTNESITDTLKIDSPSNFGDIIRRASDPKKSSQTQTDKDISGHWTGWFMGDGDKMGDVLQNIATNPNETEEERDRKLKEFSEDVRNWGLKLQEDFPEGLGRVIYAGGDDFLGVLYSDKIEAPIPAIQAYEWLGELHEEWDELRKIVRDKYQQNLTVSVGFVWVAPGVPQRDVLQHCREAEKRSKSLGRDRITIRVVFNNGQYVQWTTPWKYLNILERYRDLEDGQNWTHIYQDLAHLKSRRAMGFGLDRINLTTEEDNEDRKDEIEETIYDYRDRVLNFLEIYFPGVLQILESTKNQKEIVASFEERSKRAEELIYWADNLISVGWHLFSNKNNVSSNPSNDV</sequence>
<reference evidence="4" key="1">
    <citation type="submission" date="2020-10" db="EMBL/GenBank/DDBJ databases">
        <authorList>
            <person name="Castelo-Branco R."/>
            <person name="Eusebio N."/>
            <person name="Adriana R."/>
            <person name="Vieira A."/>
            <person name="Brugerolle De Fraissinette N."/>
            <person name="Rezende De Castro R."/>
            <person name="Schneider M.P."/>
            <person name="Vasconcelos V."/>
            <person name="Leao P.N."/>
        </authorList>
    </citation>
    <scope>NUCLEOTIDE SEQUENCE</scope>
    <source>
        <strain evidence="4">LEGE 11467</strain>
    </source>
</reference>
<accession>A0A928Z8T8</accession>
<dbReference type="Pfam" id="PF12469">
    <property type="entry name" value="Cmr2_N"/>
    <property type="match status" value="1"/>
</dbReference>
<dbReference type="GO" id="GO:0051607">
    <property type="term" value="P:defense response to virus"/>
    <property type="evidence" value="ECO:0007669"/>
    <property type="project" value="UniProtKB-KW"/>
</dbReference>
<dbReference type="Proteomes" id="UP000621799">
    <property type="component" value="Unassembled WGS sequence"/>
</dbReference>
<dbReference type="InterPro" id="IPR000160">
    <property type="entry name" value="GGDEF_dom"/>
</dbReference>
<proteinExistence type="predicted"/>
<gene>
    <name evidence="4" type="ORF">IQ235_09520</name>
</gene>
<dbReference type="Gene3D" id="3.30.70.2220">
    <property type="entry name" value="CRISPR-Cas system, Cmr2 subunit, D1 domain, cysteine cluster"/>
    <property type="match status" value="1"/>
</dbReference>